<dbReference type="PANTHER" id="PTHR11786:SF0">
    <property type="entry name" value="ARYLAMINE N-ACETYLTRANSFERASE 4-RELATED"/>
    <property type="match status" value="1"/>
</dbReference>
<reference evidence="3 4" key="1">
    <citation type="journal article" date="2019" name="ACS Chem. Biol.">
        <title>Identification and Mobilization of a Cryptic Antibiotic Biosynthesis Gene Locus from a Human-Pathogenic Nocardia Isolate.</title>
        <authorList>
            <person name="Herisse M."/>
            <person name="Ishida K."/>
            <person name="Porter J.L."/>
            <person name="Howden B."/>
            <person name="Hertweck C."/>
            <person name="Stinear T.P."/>
            <person name="Pidot S.J."/>
        </authorList>
    </citation>
    <scope>NUCLEOTIDE SEQUENCE [LARGE SCALE GENOMIC DNA]</scope>
    <source>
        <strain evidence="3 4">AUSMDU00012717</strain>
    </source>
</reference>
<dbReference type="GO" id="GO:0016407">
    <property type="term" value="F:acetyltransferase activity"/>
    <property type="evidence" value="ECO:0007669"/>
    <property type="project" value="InterPro"/>
</dbReference>
<proteinExistence type="inferred from homology"/>
<dbReference type="KEGG" id="nah:F5544_15825"/>
<dbReference type="Pfam" id="PF00797">
    <property type="entry name" value="Acetyltransf_2"/>
    <property type="match status" value="1"/>
</dbReference>
<dbReference type="Proteomes" id="UP000503540">
    <property type="component" value="Chromosome"/>
</dbReference>
<dbReference type="Gene3D" id="2.40.128.150">
    <property type="entry name" value="Cysteine proteinases"/>
    <property type="match status" value="1"/>
</dbReference>
<evidence type="ECO:0000313" key="3">
    <source>
        <dbReference type="EMBL" id="QIS11046.1"/>
    </source>
</evidence>
<evidence type="ECO:0000313" key="4">
    <source>
        <dbReference type="Proteomes" id="UP000503540"/>
    </source>
</evidence>
<evidence type="ECO:0000256" key="1">
    <source>
        <dbReference type="ARBA" id="ARBA00006547"/>
    </source>
</evidence>
<protein>
    <submittedName>
        <fullName evidence="3">Arylamine N-acetyltransferase</fullName>
    </submittedName>
</protein>
<dbReference type="PRINTS" id="PR01543">
    <property type="entry name" value="ANATRNSFRASE"/>
</dbReference>
<dbReference type="PANTHER" id="PTHR11786">
    <property type="entry name" value="N-HYDROXYARYLAMINE O-ACETYLTRANSFERASE"/>
    <property type="match status" value="1"/>
</dbReference>
<organism evidence="3 4">
    <name type="scientific">Nocardia arthritidis</name>
    <dbReference type="NCBI Taxonomy" id="228602"/>
    <lineage>
        <taxon>Bacteria</taxon>
        <taxon>Bacillati</taxon>
        <taxon>Actinomycetota</taxon>
        <taxon>Actinomycetes</taxon>
        <taxon>Mycobacteriales</taxon>
        <taxon>Nocardiaceae</taxon>
        <taxon>Nocardia</taxon>
    </lineage>
</organism>
<evidence type="ECO:0000256" key="2">
    <source>
        <dbReference type="RuleBase" id="RU003452"/>
    </source>
</evidence>
<dbReference type="InterPro" id="IPR001447">
    <property type="entry name" value="Arylamine_N-AcTrfase"/>
</dbReference>
<dbReference type="Gene3D" id="3.30.2140.10">
    <property type="entry name" value="Arylamine N-acetyltransferase"/>
    <property type="match status" value="1"/>
</dbReference>
<keyword evidence="4" id="KW-1185">Reference proteome</keyword>
<dbReference type="InterPro" id="IPR038765">
    <property type="entry name" value="Papain-like_cys_pep_sf"/>
</dbReference>
<gene>
    <name evidence="3" type="ORF">F5544_15825</name>
</gene>
<comment type="similarity">
    <text evidence="1 2">Belongs to the arylamine N-acetyltransferase family.</text>
</comment>
<sequence length="293" mass="33221">MDGDDRGDMSTPGYHWSGAEVDLDAYLARIGYTGERLPTVRTLRELHRRHTTTIPFENFEIILGRGIPLDLETVQDKLIRRRRGGYCYEHVTLFAAVLERLGFGVTGFVGRVVMGALGAPRPATHALLRVTTADDDRIWLCDVGFGSGPLEPYQLCDDIREFRSGDWRFRLELTKGELGEDFWLLHQFGEDGWIVRYTFTTTPQYPIDYAVGNHYVSTSPRSPFTTRPYAQRFHPDRHVVVDGTTLTTRFPDGSAESTTIDPADLPKIVNELFDIELDATDVAALTQRWLIPK</sequence>
<dbReference type="RefSeq" id="WP_238847268.1">
    <property type="nucleotide sequence ID" value="NZ_CP046172.1"/>
</dbReference>
<keyword evidence="3" id="KW-0808">Transferase</keyword>
<accession>A0A6G9YDB2</accession>
<dbReference type="EMBL" id="CP046172">
    <property type="protein sequence ID" value="QIS11046.1"/>
    <property type="molecule type" value="Genomic_DNA"/>
</dbReference>
<dbReference type="SUPFAM" id="SSF54001">
    <property type="entry name" value="Cysteine proteinases"/>
    <property type="match status" value="1"/>
</dbReference>
<name>A0A6G9YDB2_9NOCA</name>
<dbReference type="AlphaFoldDB" id="A0A6G9YDB2"/>